<dbReference type="CDD" id="cd04301">
    <property type="entry name" value="NAT_SF"/>
    <property type="match status" value="1"/>
</dbReference>
<dbReference type="RefSeq" id="WP_204200454.1">
    <property type="nucleotide sequence ID" value="NZ_JAFEMC010000007.1"/>
</dbReference>
<dbReference type="InterPro" id="IPR050832">
    <property type="entry name" value="Bact_Acetyltransf"/>
</dbReference>
<keyword evidence="1" id="KW-0808">Transferase</keyword>
<dbReference type="Gene3D" id="3.40.630.30">
    <property type="match status" value="1"/>
</dbReference>
<feature type="region of interest" description="Disordered" evidence="3">
    <location>
        <begin position="92"/>
        <end position="141"/>
    </location>
</feature>
<organism evidence="5 6">
    <name type="scientific">Sphingomonas longa</name>
    <dbReference type="NCBI Taxonomy" id="2778730"/>
    <lineage>
        <taxon>Bacteria</taxon>
        <taxon>Pseudomonadati</taxon>
        <taxon>Pseudomonadota</taxon>
        <taxon>Alphaproteobacteria</taxon>
        <taxon>Sphingomonadales</taxon>
        <taxon>Sphingomonadaceae</taxon>
        <taxon>Sphingomonas</taxon>
    </lineage>
</organism>
<evidence type="ECO:0000313" key="5">
    <source>
        <dbReference type="EMBL" id="MBM6578359.1"/>
    </source>
</evidence>
<dbReference type="SUPFAM" id="SSF55729">
    <property type="entry name" value="Acyl-CoA N-acyltransferases (Nat)"/>
    <property type="match status" value="1"/>
</dbReference>
<keyword evidence="2" id="KW-0012">Acyltransferase</keyword>
<proteinExistence type="predicted"/>
<dbReference type="Pfam" id="PF00583">
    <property type="entry name" value="Acetyltransf_1"/>
    <property type="match status" value="1"/>
</dbReference>
<dbReference type="PROSITE" id="PS51186">
    <property type="entry name" value="GNAT"/>
    <property type="match status" value="1"/>
</dbReference>
<feature type="compositionally biased region" description="Basic residues" evidence="3">
    <location>
        <begin position="22"/>
        <end position="34"/>
    </location>
</feature>
<keyword evidence="6" id="KW-1185">Reference proteome</keyword>
<dbReference type="InterPro" id="IPR000182">
    <property type="entry name" value="GNAT_dom"/>
</dbReference>
<feature type="domain" description="N-acetyltransferase" evidence="4">
    <location>
        <begin position="141"/>
        <end position="276"/>
    </location>
</feature>
<gene>
    <name evidence="5" type="ORF">ILT43_18410</name>
</gene>
<evidence type="ECO:0000256" key="2">
    <source>
        <dbReference type="ARBA" id="ARBA00023315"/>
    </source>
</evidence>
<dbReference type="EMBL" id="JAFEMC010000007">
    <property type="protein sequence ID" value="MBM6578359.1"/>
    <property type="molecule type" value="Genomic_DNA"/>
</dbReference>
<feature type="compositionally biased region" description="Basic and acidic residues" evidence="3">
    <location>
        <begin position="120"/>
        <end position="141"/>
    </location>
</feature>
<dbReference type="PANTHER" id="PTHR43877:SF1">
    <property type="entry name" value="ACETYLTRANSFERASE"/>
    <property type="match status" value="1"/>
</dbReference>
<comment type="caution">
    <text evidence="5">The sequence shown here is derived from an EMBL/GenBank/DDBJ whole genome shotgun (WGS) entry which is preliminary data.</text>
</comment>
<evidence type="ECO:0000256" key="1">
    <source>
        <dbReference type="ARBA" id="ARBA00022679"/>
    </source>
</evidence>
<accession>A0ABS2DBP4</accession>
<evidence type="ECO:0000256" key="3">
    <source>
        <dbReference type="SAM" id="MobiDB-lite"/>
    </source>
</evidence>
<feature type="region of interest" description="Disordered" evidence="3">
    <location>
        <begin position="21"/>
        <end position="44"/>
    </location>
</feature>
<evidence type="ECO:0000313" key="6">
    <source>
        <dbReference type="Proteomes" id="UP000763641"/>
    </source>
</evidence>
<evidence type="ECO:0000259" key="4">
    <source>
        <dbReference type="PROSITE" id="PS51186"/>
    </source>
</evidence>
<dbReference type="PANTHER" id="PTHR43877">
    <property type="entry name" value="AMINOALKYLPHOSPHONATE N-ACETYLTRANSFERASE-RELATED-RELATED"/>
    <property type="match status" value="1"/>
</dbReference>
<sequence length="276" mass="29532">MATLMPVDRDHDDALREAAAHRGMKLVKSRRRKPGAGDYGKYGLTDTGGQALLGIGDNGLTATADDVRRYLRKAEGSTWAASADVTPVRLPPRPVVEKAEEEESAETIVAARKPRQVQQVKEREPEPEPKPEPEPEPEPELRVRPAVKGDLKAVAALLDAQHSESVSADRFDALRRSGGGVLVADRGGVIGCVAWHLILGLHAPPIGRITAIVVDRATRRRGVGRAMFDAAVAAMVDQGCGSVEAVGAIAVRNANGFYRAVGLGQEGYRFVRDVGE</sequence>
<dbReference type="Proteomes" id="UP000763641">
    <property type="component" value="Unassembled WGS sequence"/>
</dbReference>
<protein>
    <submittedName>
        <fullName evidence="5">GNAT family N-acetyltransferase</fullName>
    </submittedName>
</protein>
<dbReference type="InterPro" id="IPR016181">
    <property type="entry name" value="Acyl_CoA_acyltransferase"/>
</dbReference>
<reference evidence="5 6" key="1">
    <citation type="submission" date="2020-12" db="EMBL/GenBank/DDBJ databases">
        <title>Sphingomonas sp.</title>
        <authorList>
            <person name="Kim M.K."/>
        </authorList>
    </citation>
    <scope>NUCLEOTIDE SEQUENCE [LARGE SCALE GENOMIC DNA]</scope>
    <source>
        <strain evidence="5 6">BT552</strain>
    </source>
</reference>
<name>A0ABS2DBP4_9SPHN</name>